<reference evidence="1 2" key="1">
    <citation type="submission" date="2019-09" db="EMBL/GenBank/DDBJ databases">
        <title>Prevalence, distribution, and phylogeny of type two toxin-antitoxin genes possessed by Cronobacter species where C. sakazakii homologs follow sequence type lineages.</title>
        <authorList>
            <person name="Finkelstein S."/>
            <person name="Negrete F."/>
            <person name="Jang H."/>
            <person name="Gopinath G.R."/>
            <person name="Tall B.D."/>
        </authorList>
    </citation>
    <scope>NUCLEOTIDE SEQUENCE [LARGE SCALE GENOMIC DNA]</scope>
    <source>
        <strain evidence="1 2">MOD1_Comp4</strain>
    </source>
</reference>
<protein>
    <submittedName>
        <fullName evidence="1">Uncharacterized protein</fullName>
    </submittedName>
</protein>
<evidence type="ECO:0000313" key="2">
    <source>
        <dbReference type="Proteomes" id="UP000439917"/>
    </source>
</evidence>
<dbReference type="Proteomes" id="UP000439917">
    <property type="component" value="Unassembled WGS sequence"/>
</dbReference>
<name>A0AAN6AVV8_CROSK</name>
<comment type="caution">
    <text evidence="1">The sequence shown here is derived from an EMBL/GenBank/DDBJ whole genome shotgun (WGS) entry which is preliminary data.</text>
</comment>
<dbReference type="AlphaFoldDB" id="A0AAN6AVV8"/>
<organism evidence="1 2">
    <name type="scientific">Cronobacter sakazakii</name>
    <name type="common">Enterobacter sakazakii</name>
    <dbReference type="NCBI Taxonomy" id="28141"/>
    <lineage>
        <taxon>Bacteria</taxon>
        <taxon>Pseudomonadati</taxon>
        <taxon>Pseudomonadota</taxon>
        <taxon>Gammaproteobacteria</taxon>
        <taxon>Enterobacterales</taxon>
        <taxon>Enterobacteriaceae</taxon>
        <taxon>Cronobacter</taxon>
    </lineage>
</organism>
<gene>
    <name evidence="1" type="ORF">FZI38_16680</name>
</gene>
<sequence length="66" mass="7804">MNKIKKVLSFKGHDYQKASKLTFSNKLYTFNINKIKKRCEQSYHFCLQDNFMHSVDKSVQKSVAQT</sequence>
<proteinExistence type="predicted"/>
<dbReference type="EMBL" id="WAGF01000016">
    <property type="protein sequence ID" value="KAB0876693.1"/>
    <property type="molecule type" value="Genomic_DNA"/>
</dbReference>
<accession>A0AAN6AVV8</accession>
<evidence type="ECO:0000313" key="1">
    <source>
        <dbReference type="EMBL" id="KAB0876693.1"/>
    </source>
</evidence>